<dbReference type="Gene3D" id="3.40.1190.20">
    <property type="match status" value="1"/>
</dbReference>
<dbReference type="InterPro" id="IPR011611">
    <property type="entry name" value="PfkB_dom"/>
</dbReference>
<dbReference type="EC" id="2.7.1.144" evidence="6"/>
<dbReference type="GO" id="GO:0044281">
    <property type="term" value="P:small molecule metabolic process"/>
    <property type="evidence" value="ECO:0007669"/>
    <property type="project" value="UniProtKB-ARBA"/>
</dbReference>
<comment type="similarity">
    <text evidence="6">Belongs to the carbohydrate kinase PfkB family. LacC subfamily.</text>
</comment>
<dbReference type="EMBL" id="JRMW01000019">
    <property type="protein sequence ID" value="KGF05101.1"/>
    <property type="molecule type" value="Genomic_DNA"/>
</dbReference>
<comment type="pathway">
    <text evidence="6">Carbohydrate metabolism; D-tagatose 6-phosphate degradation; D-glyceraldehyde 3-phosphate and glycerone phosphate from D-tagatose 6-phosphate: step 1/2.</text>
</comment>
<evidence type="ECO:0000256" key="4">
    <source>
        <dbReference type="ARBA" id="ARBA00022777"/>
    </source>
</evidence>
<dbReference type="Pfam" id="PF00294">
    <property type="entry name" value="PfkB"/>
    <property type="match status" value="1"/>
</dbReference>
<evidence type="ECO:0000313" key="8">
    <source>
        <dbReference type="EMBL" id="KGF05101.1"/>
    </source>
</evidence>
<sequence>MILTITANPSVDMSYQLDKLNIDGVTRTDKVIKHAGGKGIHVGYVLHDLGADVVHSGFVGGKLGEFIEEGLEQRGQKSKFIKIKEPTRNCLAILHEGKQTEILEAGPTISQAEREEFIRKLDDISAGCSVISMSGSLPKGLDSSFYEEIIAYAKNHGIFVAVDTSGQTLKDVVNAKIKPDLIKPNETEVADLLGEEISKDNIKDALTKAPLKDIEYVIVSLGSQGAVVKAGDRVFKASVPKVVAINPVGSGDSSLAGAIFAIDKDKSPEEVIKTSMTCGLLNVLTEEIAHIEIEKFDEYFEKIQVEEIK</sequence>
<comment type="catalytic activity">
    <reaction evidence="6">
        <text>D-tagatofuranose 6-phosphate + ATP = D-tagatofuranose 1,6-bisphosphate + ADP + H(+)</text>
        <dbReference type="Rhea" id="RHEA:12420"/>
        <dbReference type="ChEBI" id="CHEBI:15378"/>
        <dbReference type="ChEBI" id="CHEBI:30616"/>
        <dbReference type="ChEBI" id="CHEBI:58694"/>
        <dbReference type="ChEBI" id="CHEBI:58695"/>
        <dbReference type="ChEBI" id="CHEBI:456216"/>
        <dbReference type="EC" id="2.7.1.144"/>
    </reaction>
</comment>
<organism evidence="8 9">
    <name type="scientific">Anaerococcus lactolyticus S7-1-13</name>
    <dbReference type="NCBI Taxonomy" id="1284686"/>
    <lineage>
        <taxon>Bacteria</taxon>
        <taxon>Bacillati</taxon>
        <taxon>Bacillota</taxon>
        <taxon>Tissierellia</taxon>
        <taxon>Tissierellales</taxon>
        <taxon>Peptoniphilaceae</taxon>
        <taxon>Anaerococcus</taxon>
    </lineage>
</organism>
<accession>A0A095X5Z2</accession>
<proteinExistence type="inferred from homology"/>
<dbReference type="InterPro" id="IPR017583">
    <property type="entry name" value="Tagatose/fructose_Pkinase"/>
</dbReference>
<dbReference type="GO" id="GO:2001059">
    <property type="term" value="P:D-tagatose 6-phosphate catabolic process"/>
    <property type="evidence" value="ECO:0007669"/>
    <property type="project" value="UniProtKB-UniPathway"/>
</dbReference>
<dbReference type="PANTHER" id="PTHR46566:SF5">
    <property type="entry name" value="1-PHOSPHOFRUCTOKINASE"/>
    <property type="match status" value="1"/>
</dbReference>
<dbReference type="eggNOG" id="COG1105">
    <property type="taxonomic scope" value="Bacteria"/>
</dbReference>
<dbReference type="InterPro" id="IPR002173">
    <property type="entry name" value="Carboh/pur_kinase_PfkB_CS"/>
</dbReference>
<keyword evidence="5 6" id="KW-0067">ATP-binding</keyword>
<keyword evidence="2 6" id="KW-0808">Transferase</keyword>
<evidence type="ECO:0000313" key="9">
    <source>
        <dbReference type="Proteomes" id="UP000029579"/>
    </source>
</evidence>
<dbReference type="SUPFAM" id="SSF53613">
    <property type="entry name" value="Ribokinase-like"/>
    <property type="match status" value="1"/>
</dbReference>
<feature type="domain" description="Carbohydrate kinase PfkB" evidence="7">
    <location>
        <begin position="24"/>
        <end position="286"/>
    </location>
</feature>
<evidence type="ECO:0000256" key="3">
    <source>
        <dbReference type="ARBA" id="ARBA00022741"/>
    </source>
</evidence>
<evidence type="ECO:0000256" key="5">
    <source>
        <dbReference type="ARBA" id="ARBA00022840"/>
    </source>
</evidence>
<evidence type="ECO:0000256" key="6">
    <source>
        <dbReference type="PIRNR" id="PIRNR000535"/>
    </source>
</evidence>
<comment type="similarity">
    <text evidence="1">Belongs to the carbohydrate kinase pfkB family.</text>
</comment>
<comment type="caution">
    <text evidence="8">The sequence shown here is derived from an EMBL/GenBank/DDBJ whole genome shotgun (WGS) entry which is preliminary data.</text>
</comment>
<evidence type="ECO:0000256" key="1">
    <source>
        <dbReference type="ARBA" id="ARBA00005380"/>
    </source>
</evidence>
<dbReference type="PANTHER" id="PTHR46566">
    <property type="entry name" value="1-PHOSPHOFRUCTOKINASE-RELATED"/>
    <property type="match status" value="1"/>
</dbReference>
<dbReference type="GO" id="GO:0009024">
    <property type="term" value="F:tagatose-6-phosphate kinase activity"/>
    <property type="evidence" value="ECO:0007669"/>
    <property type="project" value="UniProtKB-EC"/>
</dbReference>
<keyword evidence="3 6" id="KW-0547">Nucleotide-binding</keyword>
<dbReference type="RefSeq" id="WP_037326386.1">
    <property type="nucleotide sequence ID" value="NZ_JRMW01000019.1"/>
</dbReference>
<protein>
    <recommendedName>
        <fullName evidence="6">Tagatose-6-phosphate kinase</fullName>
        <ecNumber evidence="6">2.7.1.144</ecNumber>
    </recommendedName>
</protein>
<gene>
    <name evidence="8" type="ORF">HMPREF1630_01455</name>
</gene>
<dbReference type="PIRSF" id="PIRSF000535">
    <property type="entry name" value="1PFK/6PFK/LacC"/>
    <property type="match status" value="1"/>
</dbReference>
<dbReference type="FunFam" id="3.40.1190.20:FF:000001">
    <property type="entry name" value="Phosphofructokinase"/>
    <property type="match status" value="1"/>
</dbReference>
<evidence type="ECO:0000259" key="7">
    <source>
        <dbReference type="Pfam" id="PF00294"/>
    </source>
</evidence>
<dbReference type="Proteomes" id="UP000029579">
    <property type="component" value="Unassembled WGS sequence"/>
</dbReference>
<dbReference type="UniPathway" id="UPA00704">
    <property type="reaction ID" value="UER00715"/>
</dbReference>
<dbReference type="InterPro" id="IPR029056">
    <property type="entry name" value="Ribokinase-like"/>
</dbReference>
<dbReference type="PROSITE" id="PS00584">
    <property type="entry name" value="PFKB_KINASES_2"/>
    <property type="match status" value="1"/>
</dbReference>
<reference evidence="8 9" key="1">
    <citation type="submission" date="2014-07" db="EMBL/GenBank/DDBJ databases">
        <authorList>
            <person name="McCorrison J."/>
            <person name="Sanka R."/>
            <person name="Torralba M."/>
            <person name="Gillis M."/>
            <person name="Haft D.H."/>
            <person name="Methe B."/>
            <person name="Sutton G."/>
            <person name="Nelson K.E."/>
        </authorList>
    </citation>
    <scope>NUCLEOTIDE SEQUENCE [LARGE SCALE GENOMIC DNA]</scope>
    <source>
        <strain evidence="8 9">S7-1-13</strain>
    </source>
</reference>
<name>A0A095X5Z2_9FIRM</name>
<evidence type="ECO:0000256" key="2">
    <source>
        <dbReference type="ARBA" id="ARBA00022679"/>
    </source>
</evidence>
<dbReference type="GO" id="GO:0005524">
    <property type="term" value="F:ATP binding"/>
    <property type="evidence" value="ECO:0007669"/>
    <property type="project" value="UniProtKB-KW"/>
</dbReference>
<dbReference type="AlphaFoldDB" id="A0A095X5Z2"/>
<dbReference type="GO" id="GO:0005988">
    <property type="term" value="P:lactose metabolic process"/>
    <property type="evidence" value="ECO:0007669"/>
    <property type="project" value="UniProtKB-KW"/>
</dbReference>
<dbReference type="GO" id="GO:0008443">
    <property type="term" value="F:phosphofructokinase activity"/>
    <property type="evidence" value="ECO:0007669"/>
    <property type="project" value="TreeGrafter"/>
</dbReference>
<dbReference type="OrthoDB" id="9801219at2"/>
<dbReference type="CDD" id="cd01164">
    <property type="entry name" value="FruK_PfkB_like"/>
    <property type="match status" value="1"/>
</dbReference>
<dbReference type="NCBIfam" id="TIGR03168">
    <property type="entry name" value="1-PFK"/>
    <property type="match status" value="1"/>
</dbReference>
<dbReference type="GO" id="GO:0005829">
    <property type="term" value="C:cytosol"/>
    <property type="evidence" value="ECO:0007669"/>
    <property type="project" value="TreeGrafter"/>
</dbReference>
<dbReference type="GO" id="GO:0016052">
    <property type="term" value="P:carbohydrate catabolic process"/>
    <property type="evidence" value="ECO:0007669"/>
    <property type="project" value="UniProtKB-ARBA"/>
</dbReference>
<keyword evidence="4 8" id="KW-0418">Kinase</keyword>
<keyword evidence="6" id="KW-0423">Lactose metabolism</keyword>